<reference evidence="1 2" key="1">
    <citation type="submission" date="2021-04" db="EMBL/GenBank/DDBJ databases">
        <title>Genome analysis of Polyangium sp.</title>
        <authorList>
            <person name="Li Y."/>
            <person name="Wang J."/>
        </authorList>
    </citation>
    <scope>NUCLEOTIDE SEQUENCE [LARGE SCALE GENOMIC DNA]</scope>
    <source>
        <strain evidence="1 2">SDU14</strain>
    </source>
</reference>
<proteinExistence type="predicted"/>
<dbReference type="EMBL" id="JAGTJJ010000006">
    <property type="protein sequence ID" value="MDC3982020.1"/>
    <property type="molecule type" value="Genomic_DNA"/>
</dbReference>
<dbReference type="InterPro" id="IPR011990">
    <property type="entry name" value="TPR-like_helical_dom_sf"/>
</dbReference>
<dbReference type="RefSeq" id="WP_272458596.1">
    <property type="nucleotide sequence ID" value="NZ_JAGTJJ010000006.1"/>
</dbReference>
<protein>
    <submittedName>
        <fullName evidence="1">Tetratricopeptide repeat protein</fullName>
    </submittedName>
</protein>
<dbReference type="SUPFAM" id="SSF48452">
    <property type="entry name" value="TPR-like"/>
    <property type="match status" value="2"/>
</dbReference>
<organism evidence="1 2">
    <name type="scientific">Polyangium jinanense</name>
    <dbReference type="NCBI Taxonomy" id="2829994"/>
    <lineage>
        <taxon>Bacteria</taxon>
        <taxon>Pseudomonadati</taxon>
        <taxon>Myxococcota</taxon>
        <taxon>Polyangia</taxon>
        <taxon>Polyangiales</taxon>
        <taxon>Polyangiaceae</taxon>
        <taxon>Polyangium</taxon>
    </lineage>
</organism>
<evidence type="ECO:0000313" key="1">
    <source>
        <dbReference type="EMBL" id="MDC3982020.1"/>
    </source>
</evidence>
<sequence>MPIEDPDLRELMARGQSLFRAKELVRAREVFRQAVLLAEQRYGPDAPELRPCLLWVFQTFSAWQEDEPGDWAEAVALGERALRLAGTSPPAEGRYIVAVAADLAIYKQAMGHRDEALALVRRAVQAWSQGDSTTSRVDDRHLGLCEFLLDFGEPLEALDFAERLCRAVEQMPQGRTESRLLRIAGYFIGRSLLDLGRCEEARAHVTACLEALPAPPPGRESGFRQRLERLLGEILLRQMSIIKA</sequence>
<accession>A0A9X3X3V8</accession>
<evidence type="ECO:0000313" key="2">
    <source>
        <dbReference type="Proteomes" id="UP001151081"/>
    </source>
</evidence>
<dbReference type="Gene3D" id="1.25.40.10">
    <property type="entry name" value="Tetratricopeptide repeat domain"/>
    <property type="match status" value="1"/>
</dbReference>
<gene>
    <name evidence="1" type="ORF">KEG57_15995</name>
</gene>
<name>A0A9X3X3V8_9BACT</name>
<comment type="caution">
    <text evidence="1">The sequence shown here is derived from an EMBL/GenBank/DDBJ whole genome shotgun (WGS) entry which is preliminary data.</text>
</comment>
<keyword evidence="2" id="KW-1185">Reference proteome</keyword>
<dbReference type="Proteomes" id="UP001151081">
    <property type="component" value="Unassembled WGS sequence"/>
</dbReference>
<dbReference type="AlphaFoldDB" id="A0A9X3X3V8"/>